<dbReference type="EMBL" id="MHUS01000010">
    <property type="protein sequence ID" value="OHA81542.1"/>
    <property type="molecule type" value="Genomic_DNA"/>
</dbReference>
<accession>A0A1G2SA57</accession>
<sequence length="212" mass="24341">MRVYFVRHGESEENVQRINFGGEALLTEHGERQAAFVAKRLKNIPNTRIIASTFVRAQQTAKIISECLGLPVESSELFVERRYPTGYAGEHYDSQFIQEYTRQRKENGDNPDWKYSDDESFNDLKQRALEALRFIGSHSDEHLVVVSHSIFMRMLMMCMIFGEELEPAVFRKFSHATPTANTGITIADYGPCVSCGKTHWKLISWNDHAHLP</sequence>
<reference evidence="1 2" key="1">
    <citation type="journal article" date="2016" name="Nat. Commun.">
        <title>Thousands of microbial genomes shed light on interconnected biogeochemical processes in an aquifer system.</title>
        <authorList>
            <person name="Anantharaman K."/>
            <person name="Brown C.T."/>
            <person name="Hug L.A."/>
            <person name="Sharon I."/>
            <person name="Castelle C.J."/>
            <person name="Probst A.J."/>
            <person name="Thomas B.C."/>
            <person name="Singh A."/>
            <person name="Wilkins M.J."/>
            <person name="Karaoz U."/>
            <person name="Brodie E.L."/>
            <person name="Williams K.H."/>
            <person name="Hubbard S.S."/>
            <person name="Banfield J.F."/>
        </authorList>
    </citation>
    <scope>NUCLEOTIDE SEQUENCE [LARGE SCALE GENOMIC DNA]</scope>
</reference>
<comment type="caution">
    <text evidence="1">The sequence shown here is derived from an EMBL/GenBank/DDBJ whole genome shotgun (WGS) entry which is preliminary data.</text>
</comment>
<dbReference type="PANTHER" id="PTHR48100">
    <property type="entry name" value="BROAD-SPECIFICITY PHOSPHATASE YOR283W-RELATED"/>
    <property type="match status" value="1"/>
</dbReference>
<evidence type="ECO:0008006" key="3">
    <source>
        <dbReference type="Google" id="ProtNLM"/>
    </source>
</evidence>
<name>A0A1G2SA57_9BACT</name>
<dbReference type="Proteomes" id="UP000176997">
    <property type="component" value="Unassembled WGS sequence"/>
</dbReference>
<organism evidence="1 2">
    <name type="scientific">Candidatus Yonathbacteria bacterium RIFCSPHIGHO2_01_FULL_51_10</name>
    <dbReference type="NCBI Taxonomy" id="1802723"/>
    <lineage>
        <taxon>Bacteria</taxon>
        <taxon>Candidatus Yonathiibacteriota</taxon>
    </lineage>
</organism>
<dbReference type="InterPro" id="IPR050275">
    <property type="entry name" value="PGM_Phosphatase"/>
</dbReference>
<dbReference type="InterPro" id="IPR013078">
    <property type="entry name" value="His_Pase_superF_clade-1"/>
</dbReference>
<dbReference type="GO" id="GO:0005737">
    <property type="term" value="C:cytoplasm"/>
    <property type="evidence" value="ECO:0007669"/>
    <property type="project" value="TreeGrafter"/>
</dbReference>
<dbReference type="SUPFAM" id="SSF53254">
    <property type="entry name" value="Phosphoglycerate mutase-like"/>
    <property type="match status" value="1"/>
</dbReference>
<dbReference type="InterPro" id="IPR029033">
    <property type="entry name" value="His_PPase_superfam"/>
</dbReference>
<dbReference type="SMART" id="SM00855">
    <property type="entry name" value="PGAM"/>
    <property type="match status" value="1"/>
</dbReference>
<evidence type="ECO:0000313" key="2">
    <source>
        <dbReference type="Proteomes" id="UP000176997"/>
    </source>
</evidence>
<dbReference type="Gene3D" id="3.40.50.1240">
    <property type="entry name" value="Phosphoglycerate mutase-like"/>
    <property type="match status" value="1"/>
</dbReference>
<protein>
    <recommendedName>
        <fullName evidence="3">Phosphoglycerate mutase</fullName>
    </recommendedName>
</protein>
<dbReference type="Pfam" id="PF00300">
    <property type="entry name" value="His_Phos_1"/>
    <property type="match status" value="1"/>
</dbReference>
<evidence type="ECO:0000313" key="1">
    <source>
        <dbReference type="EMBL" id="OHA81542.1"/>
    </source>
</evidence>
<dbReference type="AlphaFoldDB" id="A0A1G2SA57"/>
<proteinExistence type="predicted"/>
<dbReference type="PANTHER" id="PTHR48100:SF1">
    <property type="entry name" value="HISTIDINE PHOSPHATASE FAMILY PROTEIN-RELATED"/>
    <property type="match status" value="1"/>
</dbReference>
<dbReference type="STRING" id="1802723.A2675_03685"/>
<dbReference type="GO" id="GO:0016791">
    <property type="term" value="F:phosphatase activity"/>
    <property type="evidence" value="ECO:0007669"/>
    <property type="project" value="TreeGrafter"/>
</dbReference>
<gene>
    <name evidence="1" type="ORF">A2675_03685</name>
</gene>
<dbReference type="CDD" id="cd07067">
    <property type="entry name" value="HP_PGM_like"/>
    <property type="match status" value="1"/>
</dbReference>